<gene>
    <name evidence="9" type="primary">CG12077-RA</name>
</gene>
<evidence type="ECO:0000256" key="5">
    <source>
        <dbReference type="ARBA" id="ARBA00022692"/>
    </source>
</evidence>
<evidence type="ECO:0000256" key="7">
    <source>
        <dbReference type="ARBA" id="ARBA00023136"/>
    </source>
</evidence>
<dbReference type="EMBL" id="BT032923">
    <property type="protein sequence ID" value="ACD99487.1"/>
    <property type="molecule type" value="mRNA"/>
</dbReference>
<proteinExistence type="evidence at protein level"/>
<comment type="interaction">
    <interactant intactId="EBI-26699841">
        <id>B3DND5</id>
    </interactant>
    <interactant intactId="EBI-84226">
        <id>Q8SX37</id>
        <label>Pis</label>
    </interactant>
    <organismsDiffer>false</organismsDiffer>
    <experiments>4</experiments>
</comment>
<evidence type="ECO:0000256" key="8">
    <source>
        <dbReference type="SAM" id="Phobius"/>
    </source>
</evidence>
<name>B3DND5_DROME</name>
<keyword evidence="4" id="KW-0337">GPI-anchor biosynthesis</keyword>
<reference evidence="9" key="1">
    <citation type="submission" date="2008-06" db="EMBL/GenBank/DDBJ databases">
        <authorList>
            <person name="Carlson J."/>
            <person name="Booth B."/>
            <person name="Frise E."/>
            <person name="Park S."/>
            <person name="Wan K."/>
            <person name="Yu C."/>
            <person name="Celniker S."/>
        </authorList>
    </citation>
    <scope>NUCLEOTIDE SEQUENCE</scope>
</reference>
<feature type="transmembrane region" description="Helical" evidence="8">
    <location>
        <begin position="127"/>
        <end position="146"/>
    </location>
</feature>
<feature type="transmembrane region" description="Helical" evidence="8">
    <location>
        <begin position="250"/>
        <end position="270"/>
    </location>
</feature>
<keyword evidence="5 8" id="KW-0812">Transmembrane</keyword>
<dbReference type="IntAct" id="B3DND5">
    <property type="interactions" value="115"/>
</dbReference>
<accession>B3DND5</accession>
<dbReference type="AlphaFoldDB" id="B3DND5"/>
<dbReference type="ExpressionAtlas" id="B3DND5">
    <property type="expression patterns" value="baseline and differential"/>
</dbReference>
<feature type="transmembrane region" description="Helical" evidence="8">
    <location>
        <begin position="56"/>
        <end position="83"/>
    </location>
</feature>
<evidence type="ECO:0000256" key="2">
    <source>
        <dbReference type="ARBA" id="ARBA00004687"/>
    </source>
</evidence>
<evidence type="ECO:0000256" key="6">
    <source>
        <dbReference type="ARBA" id="ARBA00022989"/>
    </source>
</evidence>
<dbReference type="OrthoDB" id="196709at2759"/>
<feature type="transmembrane region" description="Helical" evidence="8">
    <location>
        <begin position="153"/>
        <end position="171"/>
    </location>
</feature>
<sequence>TNRIVNKQFLNLRMVKNGQSKRQPWVKNLYSNREYPDNYTDASFLKDLRTNLHCRIYTFGEAIAGITVLNNQISCITGFLILYQLMLSDSVSPTTILVPSCGITGIGYLCYRGRSLSWALLGEDSKTLVTVVLFGYLFSPMLHTLTQAISTDTIYTMTFFVLLGNLIFGHYGLDVAMVSKAVSLNAAIFGAICLASRLPTSYHAFVLLVEAAVFFVLYPIMTEANWHAGFMLPIFAICCMALYCISRPVLYLYASTTIFINFVCPFIFVWQQQYKFNIHGPWDEAIVEENTEENLDGNL</sequence>
<protein>
    <submittedName>
        <fullName evidence="9">IP20181p</fullName>
    </submittedName>
</protein>
<evidence type="ECO:0000313" key="9">
    <source>
        <dbReference type="EMBL" id="ACD99487.1"/>
    </source>
</evidence>
<comment type="interaction">
    <interactant intactId="EBI-26699841">
        <id>B3DND5</id>
    </interactant>
    <interactant intactId="EBI-26692054">
        <id>Q8IQG3</id>
        <label>Vha16-3</label>
    </interactant>
    <organismsDiffer>false</organismsDiffer>
    <experiments>4</experiments>
</comment>
<dbReference type="GO" id="GO:0016020">
    <property type="term" value="C:membrane"/>
    <property type="evidence" value="ECO:0007669"/>
    <property type="project" value="UniProtKB-SubCell"/>
</dbReference>
<evidence type="ECO:0000256" key="1">
    <source>
        <dbReference type="ARBA" id="ARBA00004141"/>
    </source>
</evidence>
<dbReference type="Bgee" id="FBgn0035435">
    <property type="expression patterns" value="Expressed in epithelial cell in antenna and 14 other cell types or tissues"/>
</dbReference>
<dbReference type="PIRSF" id="PIRSF016104">
    <property type="entry name" value="GPI2"/>
    <property type="match status" value="1"/>
</dbReference>
<feature type="transmembrane region" description="Helical" evidence="8">
    <location>
        <begin position="226"/>
        <end position="245"/>
    </location>
</feature>
<dbReference type="PANTHER" id="PTHR12982:SF0">
    <property type="entry name" value="PHOSPHATIDYLINOSITOL N-ACETYLGLUCOSAMINYLTRANSFERASE SUBUNIT C"/>
    <property type="match status" value="1"/>
</dbReference>
<evidence type="ECO:0000256" key="3">
    <source>
        <dbReference type="ARBA" id="ARBA00008321"/>
    </source>
</evidence>
<dbReference type="PANTHER" id="PTHR12982">
    <property type="entry name" value="PHOSPHATIDYLINOSITOL GLYCAN, CLASS C"/>
    <property type="match status" value="1"/>
</dbReference>
<keyword evidence="7 8" id="KW-0472">Membrane</keyword>
<dbReference type="UniPathway" id="UPA00196"/>
<feature type="non-terminal residue" evidence="9">
    <location>
        <position position="1"/>
    </location>
</feature>
<dbReference type="HOGENOM" id="CLU_024002_2_0_1"/>
<dbReference type="VEuPathDB" id="VectorBase:FBgn0035435"/>
<comment type="similarity">
    <text evidence="3">Belongs to the PIGC family.</text>
</comment>
<dbReference type="Pfam" id="PF06432">
    <property type="entry name" value="GPI2"/>
    <property type="match status" value="1"/>
</dbReference>
<comment type="pathway">
    <text evidence="2">Glycolipid biosynthesis; glycosylphosphatidylinositol-anchor biosynthesis.</text>
</comment>
<organism evidence="9">
    <name type="scientific">Drosophila melanogaster</name>
    <name type="common">Fruit fly</name>
    <dbReference type="NCBI Taxonomy" id="7227"/>
    <lineage>
        <taxon>Eukaryota</taxon>
        <taxon>Metazoa</taxon>
        <taxon>Ecdysozoa</taxon>
        <taxon>Arthropoda</taxon>
        <taxon>Hexapoda</taxon>
        <taxon>Insecta</taxon>
        <taxon>Pterygota</taxon>
        <taxon>Neoptera</taxon>
        <taxon>Endopterygota</taxon>
        <taxon>Diptera</taxon>
        <taxon>Brachycera</taxon>
        <taxon>Muscomorpha</taxon>
        <taxon>Ephydroidea</taxon>
        <taxon>Drosophilidae</taxon>
        <taxon>Drosophila</taxon>
        <taxon>Sophophora</taxon>
    </lineage>
</organism>
<dbReference type="GO" id="GO:0006506">
    <property type="term" value="P:GPI anchor biosynthetic process"/>
    <property type="evidence" value="ECO:0007669"/>
    <property type="project" value="UniProtKB-UniPathway"/>
</dbReference>
<dbReference type="InterPro" id="IPR009450">
    <property type="entry name" value="Plno_GlcNAc_GPI2"/>
</dbReference>
<feature type="transmembrane region" description="Helical" evidence="8">
    <location>
        <begin position="202"/>
        <end position="220"/>
    </location>
</feature>
<comment type="subcellular location">
    <subcellularLocation>
        <location evidence="1">Membrane</location>
        <topology evidence="1">Multi-pass membrane protein</topology>
    </subcellularLocation>
</comment>
<keyword evidence="6 8" id="KW-1133">Transmembrane helix</keyword>
<evidence type="ECO:0000256" key="4">
    <source>
        <dbReference type="ARBA" id="ARBA00022502"/>
    </source>
</evidence>